<feature type="transmembrane region" description="Helical" evidence="5">
    <location>
        <begin position="57"/>
        <end position="76"/>
    </location>
</feature>
<dbReference type="EMBL" id="MU865287">
    <property type="protein sequence ID" value="KAK4232612.1"/>
    <property type="molecule type" value="Genomic_DNA"/>
</dbReference>
<evidence type="ECO:0000256" key="3">
    <source>
        <dbReference type="ARBA" id="ARBA00022989"/>
    </source>
</evidence>
<name>A0AAN7C0J4_9PEZI</name>
<dbReference type="InterPro" id="IPR007568">
    <property type="entry name" value="RTA1"/>
</dbReference>
<dbReference type="Proteomes" id="UP001301958">
    <property type="component" value="Unassembled WGS sequence"/>
</dbReference>
<dbReference type="PANTHER" id="PTHR31465:SF32">
    <property type="entry name" value="DOMAIN PROTEIN, PUTATIVE-RELATED"/>
    <property type="match status" value="1"/>
</dbReference>
<reference evidence="6" key="1">
    <citation type="journal article" date="2023" name="Mol. Phylogenet. Evol.">
        <title>Genome-scale phylogeny and comparative genomics of the fungal order Sordariales.</title>
        <authorList>
            <person name="Hensen N."/>
            <person name="Bonometti L."/>
            <person name="Westerberg I."/>
            <person name="Brannstrom I.O."/>
            <person name="Guillou S."/>
            <person name="Cros-Aarteil S."/>
            <person name="Calhoun S."/>
            <person name="Haridas S."/>
            <person name="Kuo A."/>
            <person name="Mondo S."/>
            <person name="Pangilinan J."/>
            <person name="Riley R."/>
            <person name="LaButti K."/>
            <person name="Andreopoulos B."/>
            <person name="Lipzen A."/>
            <person name="Chen C."/>
            <person name="Yan M."/>
            <person name="Daum C."/>
            <person name="Ng V."/>
            <person name="Clum A."/>
            <person name="Steindorff A."/>
            <person name="Ohm R.A."/>
            <person name="Martin F."/>
            <person name="Silar P."/>
            <person name="Natvig D.O."/>
            <person name="Lalanne C."/>
            <person name="Gautier V."/>
            <person name="Ament-Velasquez S.L."/>
            <person name="Kruys A."/>
            <person name="Hutchinson M.I."/>
            <person name="Powell A.J."/>
            <person name="Barry K."/>
            <person name="Miller A.N."/>
            <person name="Grigoriev I.V."/>
            <person name="Debuchy R."/>
            <person name="Gladieux P."/>
            <person name="Hiltunen Thoren M."/>
            <person name="Johannesson H."/>
        </authorList>
    </citation>
    <scope>NUCLEOTIDE SEQUENCE</scope>
    <source>
        <strain evidence="6">CBS 990.96</strain>
    </source>
</reference>
<feature type="transmembrane region" description="Helical" evidence="5">
    <location>
        <begin position="212"/>
        <end position="232"/>
    </location>
</feature>
<keyword evidence="7" id="KW-1185">Reference proteome</keyword>
<feature type="transmembrane region" description="Helical" evidence="5">
    <location>
        <begin position="88"/>
        <end position="112"/>
    </location>
</feature>
<dbReference type="AlphaFoldDB" id="A0AAN7C0J4"/>
<reference evidence="6" key="2">
    <citation type="submission" date="2023-05" db="EMBL/GenBank/DDBJ databases">
        <authorList>
            <consortium name="Lawrence Berkeley National Laboratory"/>
            <person name="Steindorff A."/>
            <person name="Hensen N."/>
            <person name="Bonometti L."/>
            <person name="Westerberg I."/>
            <person name="Brannstrom I.O."/>
            <person name="Guillou S."/>
            <person name="Cros-Aarteil S."/>
            <person name="Calhoun S."/>
            <person name="Haridas S."/>
            <person name="Kuo A."/>
            <person name="Mondo S."/>
            <person name="Pangilinan J."/>
            <person name="Riley R."/>
            <person name="Labutti K."/>
            <person name="Andreopoulos B."/>
            <person name="Lipzen A."/>
            <person name="Chen C."/>
            <person name="Yanf M."/>
            <person name="Daum C."/>
            <person name="Ng V."/>
            <person name="Clum A."/>
            <person name="Ohm R."/>
            <person name="Martin F."/>
            <person name="Silar P."/>
            <person name="Natvig D."/>
            <person name="Lalanne C."/>
            <person name="Gautier V."/>
            <person name="Ament-Velasquez S.L."/>
            <person name="Kruys A."/>
            <person name="Hutchinson M.I."/>
            <person name="Powell A.J."/>
            <person name="Barry K."/>
            <person name="Miller A.N."/>
            <person name="Grigoriev I.V."/>
            <person name="Debuchy R."/>
            <person name="Gladieux P."/>
            <person name="Thoren M.H."/>
            <person name="Johannesson H."/>
        </authorList>
    </citation>
    <scope>NUCLEOTIDE SEQUENCE</scope>
    <source>
        <strain evidence="6">CBS 990.96</strain>
    </source>
</reference>
<organism evidence="6 7">
    <name type="scientific">Podospora fimiseda</name>
    <dbReference type="NCBI Taxonomy" id="252190"/>
    <lineage>
        <taxon>Eukaryota</taxon>
        <taxon>Fungi</taxon>
        <taxon>Dikarya</taxon>
        <taxon>Ascomycota</taxon>
        <taxon>Pezizomycotina</taxon>
        <taxon>Sordariomycetes</taxon>
        <taxon>Sordariomycetidae</taxon>
        <taxon>Sordariales</taxon>
        <taxon>Podosporaceae</taxon>
        <taxon>Podospora</taxon>
    </lineage>
</organism>
<evidence type="ECO:0000256" key="1">
    <source>
        <dbReference type="ARBA" id="ARBA00004141"/>
    </source>
</evidence>
<keyword evidence="3 5" id="KW-1133">Transmembrane helix</keyword>
<evidence type="ECO:0000256" key="2">
    <source>
        <dbReference type="ARBA" id="ARBA00022692"/>
    </source>
</evidence>
<dbReference type="GO" id="GO:0016020">
    <property type="term" value="C:membrane"/>
    <property type="evidence" value="ECO:0007669"/>
    <property type="project" value="UniProtKB-SubCell"/>
</dbReference>
<keyword evidence="2 5" id="KW-0812">Transmembrane</keyword>
<keyword evidence="4 5" id="KW-0472">Membrane</keyword>
<dbReference type="PANTHER" id="PTHR31465">
    <property type="entry name" value="PROTEIN RTA1-RELATED"/>
    <property type="match status" value="1"/>
</dbReference>
<feature type="transmembrane region" description="Helical" evidence="5">
    <location>
        <begin position="133"/>
        <end position="152"/>
    </location>
</feature>
<evidence type="ECO:0000256" key="5">
    <source>
        <dbReference type="SAM" id="Phobius"/>
    </source>
</evidence>
<accession>A0AAN7C0J4</accession>
<evidence type="ECO:0000313" key="7">
    <source>
        <dbReference type="Proteomes" id="UP001301958"/>
    </source>
</evidence>
<sequence length="273" mass="30398">MSSPTPTLSSSFEPSSSSNNDSFWPYDPLLPPSIVFTIIYALLFFWIAYLTFIRYKSFYFTVMPLGTAIEVVGYALRCYATQNQNQLPPYITSLSLTVLAPLLFAAGNYLLLPRLVLSTPNPRTSILKIPTRRLTLVFISLDILAFLIQGAGTSIAGFAKWTGSTALVGVRVLVGGLGVQVLGVGWFLSCVLRFYLTTKKDKGEKTETRKNLVKAVGISGGLIFIRCIYRFIEFVEGVEGYVIKAEWMFWVFEAAMMVGCVVVFCFWHPGKEL</sequence>
<proteinExistence type="predicted"/>
<evidence type="ECO:0000313" key="6">
    <source>
        <dbReference type="EMBL" id="KAK4232612.1"/>
    </source>
</evidence>
<feature type="transmembrane region" description="Helical" evidence="5">
    <location>
        <begin position="247"/>
        <end position="267"/>
    </location>
</feature>
<gene>
    <name evidence="6" type="ORF">QBC38DRAFT_6448</name>
</gene>
<feature type="transmembrane region" description="Helical" evidence="5">
    <location>
        <begin position="172"/>
        <end position="192"/>
    </location>
</feature>
<evidence type="ECO:0000256" key="4">
    <source>
        <dbReference type="ARBA" id="ARBA00023136"/>
    </source>
</evidence>
<dbReference type="Pfam" id="PF04479">
    <property type="entry name" value="RTA1"/>
    <property type="match status" value="1"/>
</dbReference>
<comment type="caution">
    <text evidence="6">The sequence shown here is derived from an EMBL/GenBank/DDBJ whole genome shotgun (WGS) entry which is preliminary data.</text>
</comment>
<feature type="transmembrane region" description="Helical" evidence="5">
    <location>
        <begin position="29"/>
        <end position="50"/>
    </location>
</feature>
<protein>
    <submittedName>
        <fullName evidence="6">RTA1 like protein-domain-containing protein</fullName>
    </submittedName>
</protein>
<comment type="subcellular location">
    <subcellularLocation>
        <location evidence="1">Membrane</location>
        <topology evidence="1">Multi-pass membrane protein</topology>
    </subcellularLocation>
</comment>